<proteinExistence type="predicted"/>
<dbReference type="InterPro" id="IPR002915">
    <property type="entry name" value="DeoC/FbaB/LacD_aldolase"/>
</dbReference>
<protein>
    <submittedName>
        <fullName evidence="1">Uncharacterized protein</fullName>
    </submittedName>
</protein>
<organism evidence="1 2">
    <name type="scientific">Actinoplanes sichuanensis</name>
    <dbReference type="NCBI Taxonomy" id="512349"/>
    <lineage>
        <taxon>Bacteria</taxon>
        <taxon>Bacillati</taxon>
        <taxon>Actinomycetota</taxon>
        <taxon>Actinomycetes</taxon>
        <taxon>Micromonosporales</taxon>
        <taxon>Micromonosporaceae</taxon>
        <taxon>Actinoplanes</taxon>
    </lineage>
</organism>
<dbReference type="Proteomes" id="UP001597183">
    <property type="component" value="Unassembled WGS sequence"/>
</dbReference>
<accession>A0ABW4ALZ9</accession>
<comment type="caution">
    <text evidence="1">The sequence shown here is derived from an EMBL/GenBank/DDBJ whole genome shotgun (WGS) entry which is preliminary data.</text>
</comment>
<gene>
    <name evidence="1" type="ORF">ACFQ5G_37200</name>
</gene>
<dbReference type="InterPro" id="IPR013785">
    <property type="entry name" value="Aldolase_TIM"/>
</dbReference>
<dbReference type="Gene3D" id="3.20.20.70">
    <property type="entry name" value="Aldolase class I"/>
    <property type="match status" value="1"/>
</dbReference>
<sequence length="79" mass="8492">MVNALHALVEDAVGCTLYVGSPAQAVDCARLRQVRHDAQHLGIPLVVWAYPRGEAVTAHCRSVRSCRLVTATLGTRSPV</sequence>
<keyword evidence="2" id="KW-1185">Reference proteome</keyword>
<dbReference type="SUPFAM" id="SSF51569">
    <property type="entry name" value="Aldolase"/>
    <property type="match status" value="1"/>
</dbReference>
<reference evidence="2" key="1">
    <citation type="journal article" date="2019" name="Int. J. Syst. Evol. Microbiol.">
        <title>The Global Catalogue of Microorganisms (GCM) 10K type strain sequencing project: providing services to taxonomists for standard genome sequencing and annotation.</title>
        <authorList>
            <consortium name="The Broad Institute Genomics Platform"/>
            <consortium name="The Broad Institute Genome Sequencing Center for Infectious Disease"/>
            <person name="Wu L."/>
            <person name="Ma J."/>
        </authorList>
    </citation>
    <scope>NUCLEOTIDE SEQUENCE [LARGE SCALE GENOMIC DNA]</scope>
    <source>
        <strain evidence="2">CCM 7526</strain>
    </source>
</reference>
<name>A0ABW4ALZ9_9ACTN</name>
<evidence type="ECO:0000313" key="1">
    <source>
        <dbReference type="EMBL" id="MFD1371007.1"/>
    </source>
</evidence>
<dbReference type="RefSeq" id="WP_378079082.1">
    <property type="nucleotide sequence ID" value="NZ_AP028461.1"/>
</dbReference>
<dbReference type="EMBL" id="JBHTMK010000050">
    <property type="protein sequence ID" value="MFD1371007.1"/>
    <property type="molecule type" value="Genomic_DNA"/>
</dbReference>
<evidence type="ECO:0000313" key="2">
    <source>
        <dbReference type="Proteomes" id="UP001597183"/>
    </source>
</evidence>
<dbReference type="Pfam" id="PF01791">
    <property type="entry name" value="DeoC"/>
    <property type="match status" value="1"/>
</dbReference>